<evidence type="ECO:0000313" key="2">
    <source>
        <dbReference type="EMBL" id="TLS38501.1"/>
    </source>
</evidence>
<evidence type="ECO:0000313" key="3">
    <source>
        <dbReference type="Proteomes" id="UP000308230"/>
    </source>
</evidence>
<accession>A0A5R9F651</accession>
<keyword evidence="1" id="KW-1133">Transmembrane helix</keyword>
<dbReference type="Proteomes" id="UP000308230">
    <property type="component" value="Unassembled WGS sequence"/>
</dbReference>
<protein>
    <recommendedName>
        <fullName evidence="4">Polysaccharide chain length determinant N-terminal domain-containing protein</fullName>
    </recommendedName>
</protein>
<evidence type="ECO:0000256" key="1">
    <source>
        <dbReference type="SAM" id="Phobius"/>
    </source>
</evidence>
<organism evidence="2 3">
    <name type="scientific">Exobacillus caeni</name>
    <dbReference type="NCBI Taxonomy" id="2574798"/>
    <lineage>
        <taxon>Bacteria</taxon>
        <taxon>Bacillati</taxon>
        <taxon>Bacillota</taxon>
        <taxon>Bacilli</taxon>
        <taxon>Bacillales</taxon>
        <taxon>Guptibacillaceae</taxon>
        <taxon>Exobacillus</taxon>
    </lineage>
</organism>
<dbReference type="EMBL" id="SWLG01000003">
    <property type="protein sequence ID" value="TLS38501.1"/>
    <property type="molecule type" value="Genomic_DNA"/>
</dbReference>
<name>A0A5R9F651_9BACL</name>
<dbReference type="OrthoDB" id="2939314at2"/>
<evidence type="ECO:0008006" key="4">
    <source>
        <dbReference type="Google" id="ProtNLM"/>
    </source>
</evidence>
<dbReference type="RefSeq" id="WP_138123841.1">
    <property type="nucleotide sequence ID" value="NZ_SWLG01000003.1"/>
</dbReference>
<keyword evidence="3" id="KW-1185">Reference proteome</keyword>
<proteinExistence type="predicted"/>
<gene>
    <name evidence="2" type="ORF">FCL54_05010</name>
</gene>
<comment type="caution">
    <text evidence="2">The sequence shown here is derived from an EMBL/GenBank/DDBJ whole genome shotgun (WGS) entry which is preliminary data.</text>
</comment>
<feature type="transmembrane region" description="Helical" evidence="1">
    <location>
        <begin position="202"/>
        <end position="223"/>
    </location>
</feature>
<keyword evidence="1" id="KW-0812">Transmembrane</keyword>
<sequence length="232" mass="26604">MLNNNIVQRTLQRMKRFWIVLIIIPLLTASVAYIMAARVPVTYTAESEIMLGNFDDTTATNIGFLEEALNSPTVFQEDKILYKGEYGAYNAEQFASKLRVSTDRSHKTIILSLPGSNRDQIEESLTSFVDEFMEYSRSALDRKYDIYKEEVKAIKDIETEYEKVDKSKQISNIYESMSEMRPTLIKQPVEVSQTSNDPVQRAILGLLIGIMINIILLALPEIFRDEEKAQKE</sequence>
<keyword evidence="1" id="KW-0472">Membrane</keyword>
<dbReference type="AlphaFoldDB" id="A0A5R9F651"/>
<reference evidence="2 3" key="1">
    <citation type="submission" date="2019-04" db="EMBL/GenBank/DDBJ databases">
        <title>Bacillus caeni sp. nov., a bacterium isolated from mangrove sediment.</title>
        <authorList>
            <person name="Huang H."/>
            <person name="Mo K."/>
            <person name="Hu Y."/>
        </authorList>
    </citation>
    <scope>NUCLEOTIDE SEQUENCE [LARGE SCALE GENOMIC DNA]</scope>
    <source>
        <strain evidence="2 3">HB172195</strain>
    </source>
</reference>